<dbReference type="PRINTS" id="PR00039">
    <property type="entry name" value="HTHLYSR"/>
</dbReference>
<accession>A0A926I9G4</accession>
<dbReference type="Pfam" id="PF03466">
    <property type="entry name" value="LysR_substrate"/>
    <property type="match status" value="1"/>
</dbReference>
<evidence type="ECO:0000313" key="7">
    <source>
        <dbReference type="Proteomes" id="UP000610862"/>
    </source>
</evidence>
<dbReference type="CDD" id="cd05466">
    <property type="entry name" value="PBP2_LTTR_substrate"/>
    <property type="match status" value="1"/>
</dbReference>
<organism evidence="6 7">
    <name type="scientific">Lentihominibacter hominis</name>
    <dbReference type="NCBI Taxonomy" id="2763645"/>
    <lineage>
        <taxon>Bacteria</taxon>
        <taxon>Bacillati</taxon>
        <taxon>Bacillota</taxon>
        <taxon>Clostridia</taxon>
        <taxon>Peptostreptococcales</taxon>
        <taxon>Anaerovoracaceae</taxon>
        <taxon>Lentihominibacter</taxon>
    </lineage>
</organism>
<dbReference type="Gene3D" id="1.10.10.10">
    <property type="entry name" value="Winged helix-like DNA-binding domain superfamily/Winged helix DNA-binding domain"/>
    <property type="match status" value="1"/>
</dbReference>
<dbReference type="Proteomes" id="UP000610862">
    <property type="component" value="Unassembled WGS sequence"/>
</dbReference>
<dbReference type="GO" id="GO:0003677">
    <property type="term" value="F:DNA binding"/>
    <property type="evidence" value="ECO:0007669"/>
    <property type="project" value="UniProtKB-KW"/>
</dbReference>
<dbReference type="PANTHER" id="PTHR30419">
    <property type="entry name" value="HTH-TYPE TRANSCRIPTIONAL REGULATOR YBHD"/>
    <property type="match status" value="1"/>
</dbReference>
<dbReference type="InterPro" id="IPR036390">
    <property type="entry name" value="WH_DNA-bd_sf"/>
</dbReference>
<dbReference type="EMBL" id="JACRTA010000001">
    <property type="protein sequence ID" value="MBC8568095.1"/>
    <property type="molecule type" value="Genomic_DNA"/>
</dbReference>
<protein>
    <submittedName>
        <fullName evidence="6">LysR family transcriptional regulator</fullName>
    </submittedName>
</protein>
<dbReference type="SUPFAM" id="SSF46785">
    <property type="entry name" value="Winged helix' DNA-binding domain"/>
    <property type="match status" value="1"/>
</dbReference>
<dbReference type="GO" id="GO:0003700">
    <property type="term" value="F:DNA-binding transcription factor activity"/>
    <property type="evidence" value="ECO:0007669"/>
    <property type="project" value="InterPro"/>
</dbReference>
<reference evidence="6" key="1">
    <citation type="submission" date="2020-08" db="EMBL/GenBank/DDBJ databases">
        <title>Genome public.</title>
        <authorList>
            <person name="Liu C."/>
            <person name="Sun Q."/>
        </authorList>
    </citation>
    <scope>NUCLEOTIDE SEQUENCE</scope>
    <source>
        <strain evidence="6">NSJ-24</strain>
    </source>
</reference>
<dbReference type="SUPFAM" id="SSF53850">
    <property type="entry name" value="Periplasmic binding protein-like II"/>
    <property type="match status" value="1"/>
</dbReference>
<dbReference type="InterPro" id="IPR036388">
    <property type="entry name" value="WH-like_DNA-bd_sf"/>
</dbReference>
<evidence type="ECO:0000259" key="5">
    <source>
        <dbReference type="PROSITE" id="PS50931"/>
    </source>
</evidence>
<dbReference type="Pfam" id="PF00126">
    <property type="entry name" value="HTH_1"/>
    <property type="match status" value="1"/>
</dbReference>
<proteinExistence type="inferred from homology"/>
<keyword evidence="2" id="KW-0805">Transcription regulation</keyword>
<dbReference type="AlphaFoldDB" id="A0A926I9G4"/>
<sequence>MDIRVLNYFLVVAREENITKAAQLLHITQPTLSRQLIQLEEELGVKLFRRSSHSIYLTNSGLLFRQRAQEMVNLADKAQAELKQDADILSGNISIGCGEMRSAQEIAKLITDFQNRYPLVQFELYSGNNENIKERMEQGSLDLGLLLEPVNVVKCNFIRMRTKEQWGVLIHKDNPLAQKKAIHPGELVGTKVITIHLNTPVHHELANWSGDFAKEMKSCVNYNLLYNAVIVAKEKKGAVICVKLDNYYDNMIFIPFEPKLELTSVLAWKDRQLYSKATHTFINFIKEQYKQG</sequence>
<evidence type="ECO:0000256" key="4">
    <source>
        <dbReference type="ARBA" id="ARBA00023163"/>
    </source>
</evidence>
<feature type="domain" description="HTH lysR-type" evidence="5">
    <location>
        <begin position="1"/>
        <end position="58"/>
    </location>
</feature>
<comment type="caution">
    <text evidence="6">The sequence shown here is derived from an EMBL/GenBank/DDBJ whole genome shotgun (WGS) entry which is preliminary data.</text>
</comment>
<evidence type="ECO:0000256" key="3">
    <source>
        <dbReference type="ARBA" id="ARBA00023125"/>
    </source>
</evidence>
<comment type="similarity">
    <text evidence="1">Belongs to the LysR transcriptional regulatory family.</text>
</comment>
<evidence type="ECO:0000313" key="6">
    <source>
        <dbReference type="EMBL" id="MBC8568095.1"/>
    </source>
</evidence>
<evidence type="ECO:0000256" key="1">
    <source>
        <dbReference type="ARBA" id="ARBA00009437"/>
    </source>
</evidence>
<keyword evidence="3" id="KW-0238">DNA-binding</keyword>
<dbReference type="Gene3D" id="3.40.190.290">
    <property type="match status" value="1"/>
</dbReference>
<dbReference type="GO" id="GO:0005829">
    <property type="term" value="C:cytosol"/>
    <property type="evidence" value="ECO:0007669"/>
    <property type="project" value="TreeGrafter"/>
</dbReference>
<dbReference type="InterPro" id="IPR000847">
    <property type="entry name" value="LysR_HTH_N"/>
</dbReference>
<dbReference type="InterPro" id="IPR005119">
    <property type="entry name" value="LysR_subst-bd"/>
</dbReference>
<evidence type="ECO:0000256" key="2">
    <source>
        <dbReference type="ARBA" id="ARBA00023015"/>
    </source>
</evidence>
<keyword evidence="7" id="KW-1185">Reference proteome</keyword>
<dbReference type="PANTHER" id="PTHR30419:SF8">
    <property type="entry name" value="NITROGEN ASSIMILATION TRANSCRIPTIONAL ACTIVATOR-RELATED"/>
    <property type="match status" value="1"/>
</dbReference>
<dbReference type="FunFam" id="1.10.10.10:FF:000001">
    <property type="entry name" value="LysR family transcriptional regulator"/>
    <property type="match status" value="1"/>
</dbReference>
<dbReference type="RefSeq" id="WP_177269701.1">
    <property type="nucleotide sequence ID" value="NZ_JACRTA010000001.1"/>
</dbReference>
<keyword evidence="4" id="KW-0804">Transcription</keyword>
<name>A0A926I9G4_9FIRM</name>
<dbReference type="InterPro" id="IPR050950">
    <property type="entry name" value="HTH-type_LysR_regulators"/>
</dbReference>
<gene>
    <name evidence="6" type="ORF">H8692_04845</name>
</gene>
<dbReference type="PROSITE" id="PS50931">
    <property type="entry name" value="HTH_LYSR"/>
    <property type="match status" value="1"/>
</dbReference>